<dbReference type="SMART" id="SM00490">
    <property type="entry name" value="HELICc"/>
    <property type="match status" value="1"/>
</dbReference>
<evidence type="ECO:0000256" key="5">
    <source>
        <dbReference type="ARBA" id="ARBA00022806"/>
    </source>
</evidence>
<dbReference type="PROSITE" id="PS51194">
    <property type="entry name" value="HELICASE_CTER"/>
    <property type="match status" value="1"/>
</dbReference>
<name>A0A7D9HAE0_PARCT</name>
<dbReference type="InterPro" id="IPR032284">
    <property type="entry name" value="RecQ_Zn-bd"/>
</dbReference>
<reference evidence="12" key="1">
    <citation type="submission" date="2020-04" db="EMBL/GenBank/DDBJ databases">
        <authorList>
            <person name="Alioto T."/>
            <person name="Alioto T."/>
            <person name="Gomez Garrido J."/>
        </authorList>
    </citation>
    <scope>NUCLEOTIDE SEQUENCE</scope>
    <source>
        <strain evidence="12">A484AB</strain>
    </source>
</reference>
<evidence type="ECO:0000313" key="12">
    <source>
        <dbReference type="EMBL" id="CAB3977662.1"/>
    </source>
</evidence>
<evidence type="ECO:0000256" key="7">
    <source>
        <dbReference type="ARBA" id="ARBA00023125"/>
    </source>
</evidence>
<dbReference type="InterPro" id="IPR036388">
    <property type="entry name" value="WH-like_DNA-bd_sf"/>
</dbReference>
<dbReference type="GO" id="GO:0005737">
    <property type="term" value="C:cytoplasm"/>
    <property type="evidence" value="ECO:0007669"/>
    <property type="project" value="TreeGrafter"/>
</dbReference>
<dbReference type="PROSITE" id="PS51192">
    <property type="entry name" value="HELICASE_ATP_BIND_1"/>
    <property type="match status" value="1"/>
</dbReference>
<dbReference type="Pfam" id="PF00271">
    <property type="entry name" value="Helicase_C"/>
    <property type="match status" value="1"/>
</dbReference>
<keyword evidence="5 11" id="KW-0347">Helicase</keyword>
<proteinExistence type="inferred from homology"/>
<dbReference type="GO" id="GO:0000724">
    <property type="term" value="P:double-strand break repair via homologous recombination"/>
    <property type="evidence" value="ECO:0007669"/>
    <property type="project" value="TreeGrafter"/>
</dbReference>
<comment type="catalytic activity">
    <reaction evidence="11">
        <text>ATP + H2O = ADP + phosphate + H(+)</text>
        <dbReference type="Rhea" id="RHEA:13065"/>
        <dbReference type="ChEBI" id="CHEBI:15377"/>
        <dbReference type="ChEBI" id="CHEBI:15378"/>
        <dbReference type="ChEBI" id="CHEBI:30616"/>
        <dbReference type="ChEBI" id="CHEBI:43474"/>
        <dbReference type="ChEBI" id="CHEBI:456216"/>
    </reaction>
</comment>
<protein>
    <recommendedName>
        <fullName evidence="11">ATP-dependent DNA helicase</fullName>
        <ecNumber evidence="11">5.6.2.4</ecNumber>
    </recommendedName>
</protein>
<dbReference type="InterPro" id="IPR014001">
    <property type="entry name" value="Helicase_ATP-bd"/>
</dbReference>
<dbReference type="GO" id="GO:0005634">
    <property type="term" value="C:nucleus"/>
    <property type="evidence" value="ECO:0007669"/>
    <property type="project" value="UniProtKB-SubCell"/>
</dbReference>
<evidence type="ECO:0000256" key="1">
    <source>
        <dbReference type="ARBA" id="ARBA00004123"/>
    </source>
</evidence>
<comment type="similarity">
    <text evidence="2 11">Belongs to the helicase family. RecQ subfamily.</text>
</comment>
<dbReference type="Pfam" id="PF16124">
    <property type="entry name" value="RecQ_Zn_bind"/>
    <property type="match status" value="1"/>
</dbReference>
<comment type="subcellular location">
    <subcellularLocation>
        <location evidence="1 11">Nucleus</location>
    </subcellularLocation>
</comment>
<dbReference type="InterPro" id="IPR011545">
    <property type="entry name" value="DEAD/DEAH_box_helicase_dom"/>
</dbReference>
<organism evidence="12 13">
    <name type="scientific">Paramuricea clavata</name>
    <name type="common">Red gorgonian</name>
    <name type="synonym">Violescent sea-whip</name>
    <dbReference type="NCBI Taxonomy" id="317549"/>
    <lineage>
        <taxon>Eukaryota</taxon>
        <taxon>Metazoa</taxon>
        <taxon>Cnidaria</taxon>
        <taxon>Anthozoa</taxon>
        <taxon>Octocorallia</taxon>
        <taxon>Malacalcyonacea</taxon>
        <taxon>Plexauridae</taxon>
        <taxon>Paramuricea</taxon>
    </lineage>
</organism>
<dbReference type="GO" id="GO:0009378">
    <property type="term" value="F:four-way junction helicase activity"/>
    <property type="evidence" value="ECO:0007669"/>
    <property type="project" value="TreeGrafter"/>
</dbReference>
<dbReference type="PANTHER" id="PTHR13710">
    <property type="entry name" value="DNA HELICASE RECQ FAMILY MEMBER"/>
    <property type="match status" value="1"/>
</dbReference>
<comment type="catalytic activity">
    <reaction evidence="10 11">
        <text>Couples ATP hydrolysis with the unwinding of duplex DNA by translocating in the 3'-5' direction.</text>
        <dbReference type="EC" id="5.6.2.4"/>
    </reaction>
</comment>
<accession>A0A7D9HAE0</accession>
<keyword evidence="13" id="KW-1185">Reference proteome</keyword>
<keyword evidence="4 11" id="KW-0378">Hydrolase</keyword>
<dbReference type="GO" id="GO:0043138">
    <property type="term" value="F:3'-5' DNA helicase activity"/>
    <property type="evidence" value="ECO:0007669"/>
    <property type="project" value="UniProtKB-EC"/>
</dbReference>
<dbReference type="Proteomes" id="UP001152795">
    <property type="component" value="Unassembled WGS sequence"/>
</dbReference>
<dbReference type="Gene3D" id="3.40.50.300">
    <property type="entry name" value="P-loop containing nucleotide triphosphate hydrolases"/>
    <property type="match status" value="2"/>
</dbReference>
<dbReference type="OrthoDB" id="10261556at2759"/>
<evidence type="ECO:0000256" key="10">
    <source>
        <dbReference type="ARBA" id="ARBA00034617"/>
    </source>
</evidence>
<evidence type="ECO:0000256" key="3">
    <source>
        <dbReference type="ARBA" id="ARBA00022741"/>
    </source>
</evidence>
<gene>
    <name evidence="12" type="ORF">PACLA_8A062294</name>
</gene>
<evidence type="ECO:0000256" key="11">
    <source>
        <dbReference type="RuleBase" id="RU364117"/>
    </source>
</evidence>
<dbReference type="GO" id="GO:0005524">
    <property type="term" value="F:ATP binding"/>
    <property type="evidence" value="ECO:0007669"/>
    <property type="project" value="UniProtKB-KW"/>
</dbReference>
<keyword evidence="8" id="KW-0413">Isomerase</keyword>
<evidence type="ECO:0000256" key="6">
    <source>
        <dbReference type="ARBA" id="ARBA00022840"/>
    </source>
</evidence>
<evidence type="ECO:0000256" key="4">
    <source>
        <dbReference type="ARBA" id="ARBA00022801"/>
    </source>
</evidence>
<dbReference type="AlphaFoldDB" id="A0A7D9HAE0"/>
<keyword evidence="3 11" id="KW-0547">Nucleotide-binding</keyword>
<evidence type="ECO:0000313" key="13">
    <source>
        <dbReference type="Proteomes" id="UP001152795"/>
    </source>
</evidence>
<dbReference type="Pfam" id="PF00270">
    <property type="entry name" value="DEAD"/>
    <property type="match status" value="1"/>
</dbReference>
<evidence type="ECO:0000256" key="8">
    <source>
        <dbReference type="ARBA" id="ARBA00023235"/>
    </source>
</evidence>
<keyword evidence="7" id="KW-0238">DNA-binding</keyword>
<dbReference type="EC" id="5.6.2.4" evidence="11"/>
<dbReference type="NCBIfam" id="TIGR00614">
    <property type="entry name" value="recQ_fam"/>
    <property type="match status" value="1"/>
</dbReference>
<dbReference type="InterPro" id="IPR004589">
    <property type="entry name" value="DNA_helicase_ATP-dep_RecQ"/>
</dbReference>
<keyword evidence="9 11" id="KW-0539">Nucleus</keyword>
<dbReference type="GO" id="GO:0016787">
    <property type="term" value="F:hydrolase activity"/>
    <property type="evidence" value="ECO:0007669"/>
    <property type="project" value="UniProtKB-KW"/>
</dbReference>
<keyword evidence="6 11" id="KW-0067">ATP-binding</keyword>
<evidence type="ECO:0000256" key="2">
    <source>
        <dbReference type="ARBA" id="ARBA00005446"/>
    </source>
</evidence>
<dbReference type="GO" id="GO:0005694">
    <property type="term" value="C:chromosome"/>
    <property type="evidence" value="ECO:0007669"/>
    <property type="project" value="TreeGrafter"/>
</dbReference>
<dbReference type="PANTHER" id="PTHR13710:SF153">
    <property type="entry name" value="RECQ-LIKE DNA HELICASE BLM"/>
    <property type="match status" value="1"/>
</dbReference>
<dbReference type="InterPro" id="IPR027417">
    <property type="entry name" value="P-loop_NTPase"/>
</dbReference>
<dbReference type="Gene3D" id="1.10.10.10">
    <property type="entry name" value="Winged helix-like DNA-binding domain superfamily/Winged helix DNA-binding domain"/>
    <property type="match status" value="1"/>
</dbReference>
<comment type="caution">
    <text evidence="12">The sequence shown here is derived from an EMBL/GenBank/DDBJ whole genome shotgun (WGS) entry which is preliminary data.</text>
</comment>
<dbReference type="SMART" id="SM00487">
    <property type="entry name" value="DEXDc"/>
    <property type="match status" value="1"/>
</dbReference>
<dbReference type="EMBL" id="CACRXK020000061">
    <property type="protein sequence ID" value="CAB3977662.1"/>
    <property type="molecule type" value="Genomic_DNA"/>
</dbReference>
<dbReference type="InterPro" id="IPR001650">
    <property type="entry name" value="Helicase_C-like"/>
</dbReference>
<dbReference type="GO" id="GO:0003677">
    <property type="term" value="F:DNA binding"/>
    <property type="evidence" value="ECO:0007669"/>
    <property type="project" value="UniProtKB-KW"/>
</dbReference>
<evidence type="ECO:0000256" key="9">
    <source>
        <dbReference type="ARBA" id="ARBA00023242"/>
    </source>
</evidence>
<dbReference type="SUPFAM" id="SSF52540">
    <property type="entry name" value="P-loop containing nucleoside triphosphate hydrolases"/>
    <property type="match status" value="1"/>
</dbReference>
<sequence>MAVCNLTFDEIQGLPSLEDEFEYFRVLSGEKEIEVKASSSFEAAVKMAFTLHVREGGQLDIDGRGVVITVISPNGDEFKYRAINADPVAVELLEKNVKVSENEVNTVSTTDDPVVYTFTNASERLDFSNGSLIDTTLRNYFGFPSFRPLQKETIISTMAEKNVLTVVGTGGGKTLTYLLPAVLSSHPTLVLSPIKSLIDDTLVRCLNLNIRSCKFTGDVPHDVRKEQIHNIEDFKIIFATPECLEDGEPLRVKVDGLAGVGQLERIVFDEAHTISSWGNTFRPNYKDVCKNLCKAKCPKLLLSATVPLKVENDLREICGDFTVLRRTVYRENLYLEVVERTGKFLDQLSDFISQNKDACGIVYCVLPKDVCKIHGELLKRGINAVKYHGKLSDAVKLSSQSKWMSGEVNVIVANSSFGMGIDKANVRYVLHAKLPTNIEEYFQQCGRAGRDGLPSHCKLFYNYSDKNILYRLFDEQVIAQYKGVNDLIVLLENPVQCLHQGIMSYFGEKHDSFICLTGCSNCKHRGTHQITDGTSDALKVLQAVVELSNINLTCNDLKLYLAGSNQKCVSHLQEYATFGSLGKKFVPVSLLAKFLHLLIVGDILTERIHKKGTGSSISVEITLGSKAHDLLANNFMIDKYEKT</sequence>